<gene>
    <name evidence="6 7" type="primary">rsmG</name>
    <name evidence="7" type="ORF">DK869_06250</name>
</gene>
<dbReference type="Proteomes" id="UP000247565">
    <property type="component" value="Unassembled WGS sequence"/>
</dbReference>
<comment type="caution">
    <text evidence="7">The sequence shown here is derived from an EMBL/GenBank/DDBJ whole genome shotgun (WGS) entry which is preliminary data.</text>
</comment>
<sequence length="200" mass="22898">MKNYPFLKSVSRETIEKMEIYISLLQQWNKKINLVSQQGMDQVWKRHVHDSFQLIRYLDSSVKSIADLGSGGGFPGLILALSTEIPVILIESDKRKTIFLREVLRQTQTQATVLCQRIENVNTISADVVTARALTSLTQLLEFSKNILNKNGYCLFLKGRSVNLEIEEAQKNWKINYKTFSSQTNADGVIVKINQFERVE</sequence>
<evidence type="ECO:0000313" key="8">
    <source>
        <dbReference type="Proteomes" id="UP000247565"/>
    </source>
</evidence>
<comment type="function">
    <text evidence="6">Specifically methylates the N7 position of guanine in position 527 of 16S rRNA.</text>
</comment>
<protein>
    <recommendedName>
        <fullName evidence="6">Ribosomal RNA small subunit methyltransferase G</fullName>
        <ecNumber evidence="6">2.1.1.170</ecNumber>
    </recommendedName>
    <alternativeName>
        <fullName evidence="6">16S rRNA 7-methylguanosine methyltransferase</fullName>
        <shortName evidence="6">16S rRNA m7G methyltransferase</shortName>
    </alternativeName>
</protein>
<keyword evidence="2 6" id="KW-0698">rRNA processing</keyword>
<evidence type="ECO:0000256" key="1">
    <source>
        <dbReference type="ARBA" id="ARBA00022490"/>
    </source>
</evidence>
<dbReference type="PIRSF" id="PIRSF003078">
    <property type="entry name" value="GidB"/>
    <property type="match status" value="1"/>
</dbReference>
<reference evidence="7 8" key="1">
    <citation type="submission" date="2018-05" db="EMBL/GenBank/DDBJ databases">
        <title>Reference genomes for bee gut microbiota database.</title>
        <authorList>
            <person name="Ellegaard K.M."/>
        </authorList>
    </citation>
    <scope>NUCLEOTIDE SEQUENCE [LARGE SCALE GENOMIC DNA]</scope>
    <source>
        <strain evidence="7 8">ESL0284</strain>
    </source>
</reference>
<feature type="binding site" evidence="6">
    <location>
        <position position="69"/>
    </location>
    <ligand>
        <name>S-adenosyl-L-methionine</name>
        <dbReference type="ChEBI" id="CHEBI:59789"/>
    </ligand>
</feature>
<dbReference type="NCBIfam" id="TIGR00138">
    <property type="entry name" value="rsmG_gidB"/>
    <property type="match status" value="1"/>
</dbReference>
<dbReference type="HAMAP" id="MF_00074">
    <property type="entry name" value="16SrRNA_methyltr_G"/>
    <property type="match status" value="1"/>
</dbReference>
<dbReference type="InterPro" id="IPR029063">
    <property type="entry name" value="SAM-dependent_MTases_sf"/>
</dbReference>
<dbReference type="PANTHER" id="PTHR31760">
    <property type="entry name" value="S-ADENOSYL-L-METHIONINE-DEPENDENT METHYLTRANSFERASES SUPERFAMILY PROTEIN"/>
    <property type="match status" value="1"/>
</dbReference>
<evidence type="ECO:0000256" key="3">
    <source>
        <dbReference type="ARBA" id="ARBA00022603"/>
    </source>
</evidence>
<evidence type="ECO:0000256" key="5">
    <source>
        <dbReference type="ARBA" id="ARBA00022691"/>
    </source>
</evidence>
<dbReference type="GO" id="GO:0070043">
    <property type="term" value="F:rRNA (guanine-N7-)-methyltransferase activity"/>
    <property type="evidence" value="ECO:0007669"/>
    <property type="project" value="UniProtKB-UniRule"/>
</dbReference>
<keyword evidence="5 6" id="KW-0949">S-adenosyl-L-methionine</keyword>
<dbReference type="AlphaFoldDB" id="A0A318MW59"/>
<comment type="subcellular location">
    <subcellularLocation>
        <location evidence="6">Cytoplasm</location>
    </subcellularLocation>
</comment>
<keyword evidence="3 6" id="KW-0489">Methyltransferase</keyword>
<evidence type="ECO:0000256" key="2">
    <source>
        <dbReference type="ARBA" id="ARBA00022552"/>
    </source>
</evidence>
<dbReference type="RefSeq" id="WP_110439322.1">
    <property type="nucleotide sequence ID" value="NZ_CP046393.1"/>
</dbReference>
<dbReference type="PANTHER" id="PTHR31760:SF0">
    <property type="entry name" value="S-ADENOSYL-L-METHIONINE-DEPENDENT METHYLTRANSFERASES SUPERFAMILY PROTEIN"/>
    <property type="match status" value="1"/>
</dbReference>
<name>A0A318MW59_9PROT</name>
<accession>A0A318MW59</accession>
<dbReference type="Gene3D" id="3.40.50.150">
    <property type="entry name" value="Vaccinia Virus protein VP39"/>
    <property type="match status" value="1"/>
</dbReference>
<dbReference type="EMBL" id="QGLT01000003">
    <property type="protein sequence ID" value="PXZ00399.1"/>
    <property type="molecule type" value="Genomic_DNA"/>
</dbReference>
<dbReference type="OrthoDB" id="9808773at2"/>
<comment type="similarity">
    <text evidence="6">Belongs to the methyltransferase superfamily. RNA methyltransferase RsmG family.</text>
</comment>
<dbReference type="InterPro" id="IPR003682">
    <property type="entry name" value="rRNA_ssu_MeTfrase_G"/>
</dbReference>
<keyword evidence="4 6" id="KW-0808">Transferase</keyword>
<evidence type="ECO:0000313" key="7">
    <source>
        <dbReference type="EMBL" id="PXZ00399.1"/>
    </source>
</evidence>
<evidence type="ECO:0000256" key="6">
    <source>
        <dbReference type="HAMAP-Rule" id="MF_00074"/>
    </source>
</evidence>
<keyword evidence="8" id="KW-1185">Reference proteome</keyword>
<comment type="caution">
    <text evidence="6">Lacks conserved residue(s) required for the propagation of feature annotation.</text>
</comment>
<feature type="binding site" evidence="6">
    <location>
        <position position="132"/>
    </location>
    <ligand>
        <name>S-adenosyl-L-methionine</name>
        <dbReference type="ChEBI" id="CHEBI:59789"/>
    </ligand>
</feature>
<keyword evidence="1 6" id="KW-0963">Cytoplasm</keyword>
<comment type="catalytic activity">
    <reaction evidence="6">
        <text>guanosine(527) in 16S rRNA + S-adenosyl-L-methionine = N(7)-methylguanosine(527) in 16S rRNA + S-adenosyl-L-homocysteine</text>
        <dbReference type="Rhea" id="RHEA:42732"/>
        <dbReference type="Rhea" id="RHEA-COMP:10209"/>
        <dbReference type="Rhea" id="RHEA-COMP:10210"/>
        <dbReference type="ChEBI" id="CHEBI:57856"/>
        <dbReference type="ChEBI" id="CHEBI:59789"/>
        <dbReference type="ChEBI" id="CHEBI:74269"/>
        <dbReference type="ChEBI" id="CHEBI:74480"/>
        <dbReference type="EC" id="2.1.1.170"/>
    </reaction>
</comment>
<dbReference type="EC" id="2.1.1.170" evidence="6"/>
<organism evidence="7 8">
    <name type="scientific">Commensalibacter melissae</name>
    <dbReference type="NCBI Taxonomy" id="2070537"/>
    <lineage>
        <taxon>Bacteria</taxon>
        <taxon>Pseudomonadati</taxon>
        <taxon>Pseudomonadota</taxon>
        <taxon>Alphaproteobacteria</taxon>
        <taxon>Acetobacterales</taxon>
        <taxon>Acetobacteraceae</taxon>
    </lineage>
</organism>
<dbReference type="GO" id="GO:0005829">
    <property type="term" value="C:cytosol"/>
    <property type="evidence" value="ECO:0007669"/>
    <property type="project" value="TreeGrafter"/>
</dbReference>
<feature type="binding site" evidence="6">
    <location>
        <begin position="118"/>
        <end position="119"/>
    </location>
    <ligand>
        <name>S-adenosyl-L-methionine</name>
        <dbReference type="ChEBI" id="CHEBI:59789"/>
    </ligand>
</feature>
<dbReference type="SUPFAM" id="SSF53335">
    <property type="entry name" value="S-adenosyl-L-methionine-dependent methyltransferases"/>
    <property type="match status" value="1"/>
</dbReference>
<proteinExistence type="inferred from homology"/>
<evidence type="ECO:0000256" key="4">
    <source>
        <dbReference type="ARBA" id="ARBA00022679"/>
    </source>
</evidence>
<dbReference type="Pfam" id="PF02527">
    <property type="entry name" value="GidB"/>
    <property type="match status" value="1"/>
</dbReference>
<feature type="binding site" evidence="6">
    <location>
        <position position="74"/>
    </location>
    <ligand>
        <name>S-adenosyl-L-methionine</name>
        <dbReference type="ChEBI" id="CHEBI:59789"/>
    </ligand>
</feature>